<feature type="region of interest" description="Disordered" evidence="1">
    <location>
        <begin position="1"/>
        <end position="38"/>
    </location>
</feature>
<keyword evidence="3" id="KW-1185">Reference proteome</keyword>
<evidence type="ECO:0000313" key="3">
    <source>
        <dbReference type="Proteomes" id="UP000596742"/>
    </source>
</evidence>
<dbReference type="SUPFAM" id="SSF56672">
    <property type="entry name" value="DNA/RNA polymerases"/>
    <property type="match status" value="1"/>
</dbReference>
<dbReference type="OrthoDB" id="411544at2759"/>
<evidence type="ECO:0008006" key="4">
    <source>
        <dbReference type="Google" id="ProtNLM"/>
    </source>
</evidence>
<dbReference type="PANTHER" id="PTHR33050:SF8">
    <property type="entry name" value="REVERSE TRANSCRIPTASE DOMAIN-CONTAINING PROTEIN"/>
    <property type="match status" value="1"/>
</dbReference>
<sequence>MPRRRRPANNQAAPARNLRRRGPQLNENEQPPQRRRRNDPHVEVVQDLNMPNPVQPNLDNDIQVAAPVPQPIDKKKFQFDIWQLGFSPIKVDILENMLTDYPNLSDATLLLDGFKQGFKLNYTGPRYSKEFDNLLSVKENPEEAIKKLQSEIDLGRMAGPFNEKPISNLRCSPIGLIPKKTGGLRLITHLSYPPNSSVNDYIDEIYTKVKYSSFDNATHMVQKLGKNALLGKKDIKSAFRLLKVYPGDFDLLGIKLLDDFLFAGEAGTDNCKHLMLTFDEICKELGVPIANEKTEGPTTIIEYLGLIIDSQNMMIKIPLDKITKLLELIDFFSSQKKVTLKHMQSLTGCLAFCTKALPSGRAFSRRLYSSLSQAKKPHHFIRVSNGMKKDLLVWKSFLTLFNGHTYIQDFDWVNSPDLELFTDSAGGKQLGCGAFLNGSWACLKWPSNWAKDILSDITYLEIIPIALAIFLWGEKFTNKKILFHCDNSAVVSILNSKTSKSERVMSIVRTIVLWTLKYNFQFKAIHLSSVTNIIADSLSRGQLEKFKKAAPAAEVEPTPVPQEFWDLLI</sequence>
<dbReference type="InterPro" id="IPR043502">
    <property type="entry name" value="DNA/RNA_pol_sf"/>
</dbReference>
<protein>
    <recommendedName>
        <fullName evidence="4">Reverse transcriptase domain-containing protein</fullName>
    </recommendedName>
</protein>
<reference evidence="2" key="1">
    <citation type="submission" date="2018-11" db="EMBL/GenBank/DDBJ databases">
        <authorList>
            <person name="Alioto T."/>
            <person name="Alioto T."/>
        </authorList>
    </citation>
    <scope>NUCLEOTIDE SEQUENCE</scope>
</reference>
<accession>A0A8B6BYM1</accession>
<comment type="caution">
    <text evidence="2">The sequence shown here is derived from an EMBL/GenBank/DDBJ whole genome shotgun (WGS) entry which is preliminary data.</text>
</comment>
<dbReference type="CDD" id="cd09275">
    <property type="entry name" value="RNase_HI_RT_DIRS1"/>
    <property type="match status" value="1"/>
</dbReference>
<gene>
    <name evidence="2" type="ORF">MGAL_10B070325</name>
</gene>
<dbReference type="PANTHER" id="PTHR33050">
    <property type="entry name" value="REVERSE TRANSCRIPTASE DOMAIN-CONTAINING PROTEIN"/>
    <property type="match status" value="1"/>
</dbReference>
<dbReference type="EMBL" id="UYJE01000854">
    <property type="protein sequence ID" value="VDH97089.1"/>
    <property type="molecule type" value="Genomic_DNA"/>
</dbReference>
<proteinExistence type="predicted"/>
<organism evidence="2 3">
    <name type="scientific">Mytilus galloprovincialis</name>
    <name type="common">Mediterranean mussel</name>
    <dbReference type="NCBI Taxonomy" id="29158"/>
    <lineage>
        <taxon>Eukaryota</taxon>
        <taxon>Metazoa</taxon>
        <taxon>Spiralia</taxon>
        <taxon>Lophotrochozoa</taxon>
        <taxon>Mollusca</taxon>
        <taxon>Bivalvia</taxon>
        <taxon>Autobranchia</taxon>
        <taxon>Pteriomorphia</taxon>
        <taxon>Mytilida</taxon>
        <taxon>Mytiloidea</taxon>
        <taxon>Mytilidae</taxon>
        <taxon>Mytilinae</taxon>
        <taxon>Mytilus</taxon>
    </lineage>
</organism>
<evidence type="ECO:0000313" key="2">
    <source>
        <dbReference type="EMBL" id="VDH97089.1"/>
    </source>
</evidence>
<dbReference type="AlphaFoldDB" id="A0A8B6BYM1"/>
<dbReference type="InterPro" id="IPR052055">
    <property type="entry name" value="Hepadnavirus_pol/RT"/>
</dbReference>
<name>A0A8B6BYM1_MYTGA</name>
<evidence type="ECO:0000256" key="1">
    <source>
        <dbReference type="SAM" id="MobiDB-lite"/>
    </source>
</evidence>
<dbReference type="Proteomes" id="UP000596742">
    <property type="component" value="Unassembled WGS sequence"/>
</dbReference>